<feature type="domain" description="CCHC-type" evidence="3">
    <location>
        <begin position="220"/>
        <end position="234"/>
    </location>
</feature>
<sequence>MAKIEEKLDRILNPVITPQDSSVNVVNNDDEVQEFVDEIVNEEGSVEILMNLKCPTLGAFRWYKDMYFNKVLIRTNSSLEFWKENFVNGLPKYFSRRIKDGLKTKYNGTIPWQTFSYESIVSFIIEGLRLCNESKIQNKLSSSISDKKELGRFCDQYGCKGIKAPSTSRRKKVKTYQKPYNSYRPREKYRSKPMQSQKPTYSKKRYTPTKTHRGKKRQACFKCREEGHYANKCPIKGKINELDIDQELKDQLL</sequence>
<dbReference type="GO" id="GO:0008270">
    <property type="term" value="F:zinc ion binding"/>
    <property type="evidence" value="ECO:0007669"/>
    <property type="project" value="UniProtKB-KW"/>
</dbReference>
<dbReference type="SUPFAM" id="SSF57756">
    <property type="entry name" value="Retrovirus zinc finger-like domains"/>
    <property type="match status" value="1"/>
</dbReference>
<dbReference type="OrthoDB" id="1735266at2759"/>
<dbReference type="PANTHER" id="PTHR33054">
    <property type="entry name" value="CCHC-TYPE DOMAIN-CONTAINING PROTEIN"/>
    <property type="match status" value="1"/>
</dbReference>
<proteinExistence type="predicted"/>
<dbReference type="AlphaFoldDB" id="A0A6J1IFV1"/>
<dbReference type="Pfam" id="PF00098">
    <property type="entry name" value="zf-CCHC"/>
    <property type="match status" value="1"/>
</dbReference>
<protein>
    <submittedName>
        <fullName evidence="5">Uncharacterized protein LOC111472952</fullName>
    </submittedName>
</protein>
<dbReference type="Pfam" id="PF22909">
    <property type="entry name" value="Caulimovir_coat_dom"/>
    <property type="match status" value="1"/>
</dbReference>
<evidence type="ECO:0000313" key="5">
    <source>
        <dbReference type="RefSeq" id="XP_022974313.1"/>
    </source>
</evidence>
<dbReference type="GO" id="GO:0003676">
    <property type="term" value="F:nucleic acid binding"/>
    <property type="evidence" value="ECO:0007669"/>
    <property type="project" value="InterPro"/>
</dbReference>
<dbReference type="SMART" id="SM00343">
    <property type="entry name" value="ZnF_C2HC"/>
    <property type="match status" value="1"/>
</dbReference>
<gene>
    <name evidence="5" type="primary">LOC111472952</name>
</gene>
<dbReference type="RefSeq" id="XP_022974313.1">
    <property type="nucleotide sequence ID" value="XM_023118545.1"/>
</dbReference>
<accession>A0A6J1IFV1</accession>
<keyword evidence="4" id="KW-1185">Reference proteome</keyword>
<feature type="compositionally biased region" description="Basic residues" evidence="2">
    <location>
        <begin position="201"/>
        <end position="213"/>
    </location>
</feature>
<keyword evidence="1" id="KW-0479">Metal-binding</keyword>
<dbReference type="InterPro" id="IPR001878">
    <property type="entry name" value="Znf_CCHC"/>
</dbReference>
<organism evidence="4 5">
    <name type="scientific">Cucurbita maxima</name>
    <name type="common">Pumpkin</name>
    <name type="synonym">Winter squash</name>
    <dbReference type="NCBI Taxonomy" id="3661"/>
    <lineage>
        <taxon>Eukaryota</taxon>
        <taxon>Viridiplantae</taxon>
        <taxon>Streptophyta</taxon>
        <taxon>Embryophyta</taxon>
        <taxon>Tracheophyta</taxon>
        <taxon>Spermatophyta</taxon>
        <taxon>Magnoliopsida</taxon>
        <taxon>eudicotyledons</taxon>
        <taxon>Gunneridae</taxon>
        <taxon>Pentapetalae</taxon>
        <taxon>rosids</taxon>
        <taxon>fabids</taxon>
        <taxon>Cucurbitales</taxon>
        <taxon>Cucurbitaceae</taxon>
        <taxon>Cucurbiteae</taxon>
        <taxon>Cucurbita</taxon>
    </lineage>
</organism>
<evidence type="ECO:0000313" key="4">
    <source>
        <dbReference type="Proteomes" id="UP000504608"/>
    </source>
</evidence>
<evidence type="ECO:0000259" key="3">
    <source>
        <dbReference type="PROSITE" id="PS50158"/>
    </source>
</evidence>
<dbReference type="PROSITE" id="PS50158">
    <property type="entry name" value="ZF_CCHC"/>
    <property type="match status" value="1"/>
</dbReference>
<reference evidence="5" key="1">
    <citation type="submission" date="2025-08" db="UniProtKB">
        <authorList>
            <consortium name="RefSeq"/>
        </authorList>
    </citation>
    <scope>IDENTIFICATION</scope>
    <source>
        <tissue evidence="5">Young leaves</tissue>
    </source>
</reference>
<dbReference type="Proteomes" id="UP000504608">
    <property type="component" value="Unplaced"/>
</dbReference>
<dbReference type="GeneID" id="111472952"/>
<keyword evidence="1" id="KW-0863">Zinc-finger</keyword>
<feature type="region of interest" description="Disordered" evidence="2">
    <location>
        <begin position="165"/>
        <end position="213"/>
    </location>
</feature>
<evidence type="ECO:0000256" key="1">
    <source>
        <dbReference type="PROSITE-ProRule" id="PRU00047"/>
    </source>
</evidence>
<dbReference type="InterPro" id="IPR036875">
    <property type="entry name" value="Znf_CCHC_sf"/>
</dbReference>
<dbReference type="KEGG" id="cmax:111472952"/>
<name>A0A6J1IFV1_CUCMA</name>
<dbReference type="PANTHER" id="PTHR33054:SF9">
    <property type="entry name" value="CCHC-TYPE DOMAIN-CONTAINING PROTEIN"/>
    <property type="match status" value="1"/>
</dbReference>
<keyword evidence="1" id="KW-0862">Zinc</keyword>
<evidence type="ECO:0000256" key="2">
    <source>
        <dbReference type="SAM" id="MobiDB-lite"/>
    </source>
</evidence>
<dbReference type="Gene3D" id="4.10.60.10">
    <property type="entry name" value="Zinc finger, CCHC-type"/>
    <property type="match status" value="1"/>
</dbReference>